<proteinExistence type="inferred from homology"/>
<sequence length="151" mass="17648">MSLVGKLVSEVEISTPAHRFYRFFRDQIFQIPNISPKLIQKIKIQDGDWSKHGHGSFKIWNYTIDGRTEVVKERVEFDDKKLEVKVIGLEGDVFKHYKTFNGTYQFVPKGPNLTSVIFILEYEKLHDGPPYPHKYHDAMSDLAKDIESYLK</sequence>
<dbReference type="Gene3D" id="3.30.530.20">
    <property type="match status" value="1"/>
</dbReference>
<dbReference type="PANTHER" id="PTHR31338:SF20">
    <property type="entry name" value="BET V I_MAJOR LATEX PROTEIN DOMAIN-CONTAINING PROTEIN"/>
    <property type="match status" value="1"/>
</dbReference>
<evidence type="ECO:0000313" key="4">
    <source>
        <dbReference type="Proteomes" id="UP001642487"/>
    </source>
</evidence>
<organism evidence="3 4">
    <name type="scientific">Citrullus colocynthis</name>
    <name type="common">colocynth</name>
    <dbReference type="NCBI Taxonomy" id="252529"/>
    <lineage>
        <taxon>Eukaryota</taxon>
        <taxon>Viridiplantae</taxon>
        <taxon>Streptophyta</taxon>
        <taxon>Embryophyta</taxon>
        <taxon>Tracheophyta</taxon>
        <taxon>Spermatophyta</taxon>
        <taxon>Magnoliopsida</taxon>
        <taxon>eudicotyledons</taxon>
        <taxon>Gunneridae</taxon>
        <taxon>Pentapetalae</taxon>
        <taxon>rosids</taxon>
        <taxon>fabids</taxon>
        <taxon>Cucurbitales</taxon>
        <taxon>Cucurbitaceae</taxon>
        <taxon>Benincaseae</taxon>
        <taxon>Citrullus</taxon>
    </lineage>
</organism>
<dbReference type="Proteomes" id="UP001642487">
    <property type="component" value="Chromosome 6"/>
</dbReference>
<dbReference type="EMBL" id="OZ021740">
    <property type="protein sequence ID" value="CAK9324082.1"/>
    <property type="molecule type" value="Genomic_DNA"/>
</dbReference>
<dbReference type="Pfam" id="PF00407">
    <property type="entry name" value="Bet_v_1"/>
    <property type="match status" value="1"/>
</dbReference>
<dbReference type="PANTHER" id="PTHR31338">
    <property type="entry name" value="POLYKETIDE CYCLASE/DEHYDRASE AND LIPID TRANSPORT SUPERFAMILY PROTEIN"/>
    <property type="match status" value="1"/>
</dbReference>
<evidence type="ECO:0000256" key="1">
    <source>
        <dbReference type="ARBA" id="ARBA00038242"/>
    </source>
</evidence>
<name>A0ABP0Z0A2_9ROSI</name>
<dbReference type="InterPro" id="IPR000916">
    <property type="entry name" value="Bet_v_I/MLP"/>
</dbReference>
<dbReference type="CDD" id="cd07816">
    <property type="entry name" value="Bet_v1-like"/>
    <property type="match status" value="1"/>
</dbReference>
<evidence type="ECO:0000313" key="3">
    <source>
        <dbReference type="EMBL" id="CAK9324082.1"/>
    </source>
</evidence>
<keyword evidence="4" id="KW-1185">Reference proteome</keyword>
<gene>
    <name evidence="3" type="ORF">CITCOLO1_LOCUS16306</name>
</gene>
<dbReference type="SUPFAM" id="SSF55961">
    <property type="entry name" value="Bet v1-like"/>
    <property type="match status" value="1"/>
</dbReference>
<comment type="similarity">
    <text evidence="1">Belongs to the MLP family.</text>
</comment>
<feature type="domain" description="Bet v I/Major latex protein" evidence="2">
    <location>
        <begin position="2"/>
        <end position="151"/>
    </location>
</feature>
<evidence type="ECO:0000259" key="2">
    <source>
        <dbReference type="SMART" id="SM01037"/>
    </source>
</evidence>
<reference evidence="3 4" key="1">
    <citation type="submission" date="2024-03" db="EMBL/GenBank/DDBJ databases">
        <authorList>
            <person name="Gkanogiannis A."/>
            <person name="Becerra Lopez-Lavalle L."/>
        </authorList>
    </citation>
    <scope>NUCLEOTIDE SEQUENCE [LARGE SCALE GENOMIC DNA]</scope>
</reference>
<dbReference type="SMART" id="SM01037">
    <property type="entry name" value="Bet_v_1"/>
    <property type="match status" value="1"/>
</dbReference>
<accession>A0ABP0Z0A2</accession>
<dbReference type="InterPro" id="IPR023393">
    <property type="entry name" value="START-like_dom_sf"/>
</dbReference>
<protein>
    <recommendedName>
        <fullName evidence="2">Bet v I/Major latex protein domain-containing protein</fullName>
    </recommendedName>
</protein>
<dbReference type="InterPro" id="IPR052006">
    <property type="entry name" value="MLP-like"/>
</dbReference>